<dbReference type="GO" id="GO:0005524">
    <property type="term" value="F:ATP binding"/>
    <property type="evidence" value="ECO:0007669"/>
    <property type="project" value="InterPro"/>
</dbReference>
<dbReference type="AlphaFoldDB" id="A0A0C3D4E9"/>
<gene>
    <name evidence="12" type="ORF">SCLCIDRAFT_1149467</name>
</gene>
<feature type="non-terminal residue" evidence="12">
    <location>
        <position position="184"/>
    </location>
</feature>
<accession>A0A0C3D4E9</accession>
<keyword evidence="13" id="KW-1185">Reference proteome</keyword>
<evidence type="ECO:0000256" key="1">
    <source>
        <dbReference type="ARBA" id="ARBA00004245"/>
    </source>
</evidence>
<keyword evidence="5 9" id="KW-0518">Myosin</keyword>
<evidence type="ECO:0000256" key="6">
    <source>
        <dbReference type="ARBA" id="ARBA00023175"/>
    </source>
</evidence>
<dbReference type="OrthoDB" id="2687402at2759"/>
<evidence type="ECO:0000313" key="12">
    <source>
        <dbReference type="EMBL" id="KIM55640.1"/>
    </source>
</evidence>
<dbReference type="GO" id="GO:0042995">
    <property type="term" value="C:cell projection"/>
    <property type="evidence" value="ECO:0007669"/>
    <property type="project" value="UniProtKB-SubCell"/>
</dbReference>
<dbReference type="PROSITE" id="PS51456">
    <property type="entry name" value="MYOSIN_MOTOR"/>
    <property type="match status" value="1"/>
</dbReference>
<dbReference type="SUPFAM" id="SSF52540">
    <property type="entry name" value="P-loop containing nucleoside triphosphate hydrolases"/>
    <property type="match status" value="1"/>
</dbReference>
<dbReference type="PANTHER" id="PTHR46256:SF3">
    <property type="entry name" value="MYOSIN MOTOR DOMAIN-CONTAINING PROTEIN"/>
    <property type="match status" value="1"/>
</dbReference>
<comment type="caution">
    <text evidence="9">Lacks conserved residue(s) required for the propagation of feature annotation.</text>
</comment>
<dbReference type="GO" id="GO:0030832">
    <property type="term" value="P:regulation of actin filament length"/>
    <property type="evidence" value="ECO:0007669"/>
    <property type="project" value="TreeGrafter"/>
</dbReference>
<evidence type="ECO:0000259" key="11">
    <source>
        <dbReference type="PROSITE" id="PS51456"/>
    </source>
</evidence>
<comment type="similarity">
    <text evidence="9">Belongs to the TRAFAC class myosin-kinesin ATPase superfamily. Myosin family.</text>
</comment>
<organism evidence="12 13">
    <name type="scientific">Scleroderma citrinum Foug A</name>
    <dbReference type="NCBI Taxonomy" id="1036808"/>
    <lineage>
        <taxon>Eukaryota</taxon>
        <taxon>Fungi</taxon>
        <taxon>Dikarya</taxon>
        <taxon>Basidiomycota</taxon>
        <taxon>Agaricomycotina</taxon>
        <taxon>Agaricomycetes</taxon>
        <taxon>Agaricomycetidae</taxon>
        <taxon>Boletales</taxon>
        <taxon>Sclerodermatineae</taxon>
        <taxon>Sclerodermataceae</taxon>
        <taxon>Scleroderma</taxon>
    </lineage>
</organism>
<keyword evidence="6" id="KW-0505">Motor protein</keyword>
<keyword evidence="3" id="KW-0963">Cytoplasm</keyword>
<feature type="compositionally biased region" description="Low complexity" evidence="10">
    <location>
        <begin position="66"/>
        <end position="77"/>
    </location>
</feature>
<dbReference type="InParanoid" id="A0A0C3D4E9"/>
<evidence type="ECO:0000313" key="13">
    <source>
        <dbReference type="Proteomes" id="UP000053989"/>
    </source>
</evidence>
<reference evidence="13" key="2">
    <citation type="submission" date="2015-01" db="EMBL/GenBank/DDBJ databases">
        <title>Evolutionary Origins and Diversification of the Mycorrhizal Mutualists.</title>
        <authorList>
            <consortium name="DOE Joint Genome Institute"/>
            <consortium name="Mycorrhizal Genomics Consortium"/>
            <person name="Kohler A."/>
            <person name="Kuo A."/>
            <person name="Nagy L.G."/>
            <person name="Floudas D."/>
            <person name="Copeland A."/>
            <person name="Barry K.W."/>
            <person name="Cichocki N."/>
            <person name="Veneault-Fourrey C."/>
            <person name="LaButti K."/>
            <person name="Lindquist E.A."/>
            <person name="Lipzen A."/>
            <person name="Lundell T."/>
            <person name="Morin E."/>
            <person name="Murat C."/>
            <person name="Riley R."/>
            <person name="Ohm R."/>
            <person name="Sun H."/>
            <person name="Tunlid A."/>
            <person name="Henrissat B."/>
            <person name="Grigoriev I.V."/>
            <person name="Hibbett D.S."/>
            <person name="Martin F."/>
        </authorList>
    </citation>
    <scope>NUCLEOTIDE SEQUENCE [LARGE SCALE GENOMIC DNA]</scope>
    <source>
        <strain evidence="13">Foug A</strain>
    </source>
</reference>
<keyword evidence="8" id="KW-0966">Cell projection</keyword>
<protein>
    <recommendedName>
        <fullName evidence="11">Myosin motor domain-containing protein</fullName>
    </recommendedName>
</protein>
<dbReference type="PANTHER" id="PTHR46256">
    <property type="entry name" value="AGAP011099-PA"/>
    <property type="match status" value="1"/>
</dbReference>
<reference evidence="12 13" key="1">
    <citation type="submission" date="2014-04" db="EMBL/GenBank/DDBJ databases">
        <authorList>
            <consortium name="DOE Joint Genome Institute"/>
            <person name="Kuo A."/>
            <person name="Kohler A."/>
            <person name="Nagy L.G."/>
            <person name="Floudas D."/>
            <person name="Copeland A."/>
            <person name="Barry K.W."/>
            <person name="Cichocki N."/>
            <person name="Veneault-Fourrey C."/>
            <person name="LaButti K."/>
            <person name="Lindquist E.A."/>
            <person name="Lipzen A."/>
            <person name="Lundell T."/>
            <person name="Morin E."/>
            <person name="Murat C."/>
            <person name="Sun H."/>
            <person name="Tunlid A."/>
            <person name="Henrissat B."/>
            <person name="Grigoriev I.V."/>
            <person name="Hibbett D.S."/>
            <person name="Martin F."/>
            <person name="Nordberg H.P."/>
            <person name="Cantor M.N."/>
            <person name="Hua S.X."/>
        </authorList>
    </citation>
    <scope>NUCLEOTIDE SEQUENCE [LARGE SCALE GENOMIC DNA]</scope>
    <source>
        <strain evidence="12 13">Foug A</strain>
    </source>
</reference>
<dbReference type="InterPro" id="IPR027417">
    <property type="entry name" value="P-loop_NTPase"/>
</dbReference>
<dbReference type="InterPro" id="IPR052409">
    <property type="entry name" value="Myosin-III_kinase_activity"/>
</dbReference>
<dbReference type="InterPro" id="IPR036961">
    <property type="entry name" value="Kinesin_motor_dom_sf"/>
</dbReference>
<evidence type="ECO:0000256" key="3">
    <source>
        <dbReference type="ARBA" id="ARBA00022490"/>
    </source>
</evidence>
<name>A0A0C3D4E9_9AGAM</name>
<dbReference type="GO" id="GO:0004674">
    <property type="term" value="F:protein serine/threonine kinase activity"/>
    <property type="evidence" value="ECO:0007669"/>
    <property type="project" value="TreeGrafter"/>
</dbReference>
<dbReference type="STRING" id="1036808.A0A0C3D4E9"/>
<dbReference type="InterPro" id="IPR001609">
    <property type="entry name" value="Myosin_head_motor_dom-like"/>
</dbReference>
<feature type="region of interest" description="Disordered" evidence="10">
    <location>
        <begin position="62"/>
        <end position="83"/>
    </location>
</feature>
<sequence>MSCQMQTPSCTTMLQSIETLLQGGSLCHHTSFSSQTMCTTTSSAYITDAPHVTEKLPVGNQKTIVSPSNHSSSSPSPIQAKKRSKLASQVPAAEFIIEMFRNARTLFNPNASCFTKYTKLQFTNHGRLSGIKTLYYYLEQNRVVAIPSGERNFHIFYYLVTGTSPEERQHLHLQEKSAIQIPQP</sequence>
<evidence type="ECO:0000256" key="2">
    <source>
        <dbReference type="ARBA" id="ARBA00004316"/>
    </source>
</evidence>
<evidence type="ECO:0000256" key="4">
    <source>
        <dbReference type="ARBA" id="ARBA00022737"/>
    </source>
</evidence>
<evidence type="ECO:0000256" key="10">
    <source>
        <dbReference type="SAM" id="MobiDB-lite"/>
    </source>
</evidence>
<dbReference type="Proteomes" id="UP000053989">
    <property type="component" value="Unassembled WGS sequence"/>
</dbReference>
<dbReference type="HOGENOM" id="CLU_1471663_0_0_1"/>
<proteinExistence type="inferred from homology"/>
<dbReference type="EMBL" id="KN822130">
    <property type="protein sequence ID" value="KIM55640.1"/>
    <property type="molecule type" value="Genomic_DNA"/>
</dbReference>
<dbReference type="GO" id="GO:0000146">
    <property type="term" value="F:microfilament motor activity"/>
    <property type="evidence" value="ECO:0007669"/>
    <property type="project" value="TreeGrafter"/>
</dbReference>
<keyword evidence="4" id="KW-0677">Repeat</keyword>
<dbReference type="GO" id="GO:0003779">
    <property type="term" value="F:actin binding"/>
    <property type="evidence" value="ECO:0007669"/>
    <property type="project" value="UniProtKB-KW"/>
</dbReference>
<evidence type="ECO:0000256" key="9">
    <source>
        <dbReference type="PROSITE-ProRule" id="PRU00782"/>
    </source>
</evidence>
<evidence type="ECO:0000256" key="8">
    <source>
        <dbReference type="ARBA" id="ARBA00023273"/>
    </source>
</evidence>
<comment type="subcellular location">
    <subcellularLocation>
        <location evidence="2">Cell projection</location>
    </subcellularLocation>
    <subcellularLocation>
        <location evidence="1">Cytoplasm</location>
        <location evidence="1">Cytoskeleton</location>
    </subcellularLocation>
</comment>
<keyword evidence="9" id="KW-0009">Actin-binding</keyword>
<feature type="domain" description="Myosin motor" evidence="11">
    <location>
        <begin position="1"/>
        <end position="184"/>
    </location>
</feature>
<evidence type="ECO:0000256" key="7">
    <source>
        <dbReference type="ARBA" id="ARBA00023212"/>
    </source>
</evidence>
<evidence type="ECO:0000256" key="5">
    <source>
        <dbReference type="ARBA" id="ARBA00023123"/>
    </source>
</evidence>
<dbReference type="Pfam" id="PF00063">
    <property type="entry name" value="Myosin_head"/>
    <property type="match status" value="1"/>
</dbReference>
<dbReference type="GO" id="GO:0016459">
    <property type="term" value="C:myosin complex"/>
    <property type="evidence" value="ECO:0007669"/>
    <property type="project" value="UniProtKB-KW"/>
</dbReference>
<dbReference type="Gene3D" id="3.40.850.10">
    <property type="entry name" value="Kinesin motor domain"/>
    <property type="match status" value="1"/>
</dbReference>
<keyword evidence="7" id="KW-0206">Cytoskeleton</keyword>